<evidence type="ECO:0000313" key="2">
    <source>
        <dbReference type="Proteomes" id="UP001209540"/>
    </source>
</evidence>
<gene>
    <name evidence="1" type="ORF">BDA99DRAFT_560971</name>
</gene>
<reference evidence="1" key="2">
    <citation type="submission" date="2023-02" db="EMBL/GenBank/DDBJ databases">
        <authorList>
            <consortium name="DOE Joint Genome Institute"/>
            <person name="Mondo S.J."/>
            <person name="Chang Y."/>
            <person name="Wang Y."/>
            <person name="Ahrendt S."/>
            <person name="Andreopoulos W."/>
            <person name="Barry K."/>
            <person name="Beard J."/>
            <person name="Benny G.L."/>
            <person name="Blankenship S."/>
            <person name="Bonito G."/>
            <person name="Cuomo C."/>
            <person name="Desiro A."/>
            <person name="Gervers K.A."/>
            <person name="Hundley H."/>
            <person name="Kuo A."/>
            <person name="LaButti K."/>
            <person name="Lang B.F."/>
            <person name="Lipzen A."/>
            <person name="O'Donnell K."/>
            <person name="Pangilinan J."/>
            <person name="Reynolds N."/>
            <person name="Sandor L."/>
            <person name="Smith M.W."/>
            <person name="Tsang A."/>
            <person name="Grigoriev I.V."/>
            <person name="Stajich J.E."/>
            <person name="Spatafora J.W."/>
        </authorList>
    </citation>
    <scope>NUCLEOTIDE SEQUENCE</scope>
    <source>
        <strain evidence="1">RSA 2281</strain>
    </source>
</reference>
<sequence>MADDAPFSFEFDDDVFVTKAERIIPEQPPYVAKEETDGWFHKFDDYESLMLERHGPNQLKSAIEHDYFHKRYEKALKGALVFIEIADTGRSKVTANREMIEIAIHCAVRANQLDVAEKLLDRPQTTIEPGNMLVQARVYSLCGRPDDALSALIRYHKLRRSDYHAWHLLATIMVNNSNNNNNSSGGVVVVEENNMQLHIAHAAIQRAIKTMTASQWTLSIDHVRRRYERELEELQTLGRSITEHQGNSELFFTWMEQQQQEGSCILLSQEQLTSKGLHAFHREDIEYIYESCIKYQVDQIDLEENEMRNVKDL</sequence>
<dbReference type="AlphaFoldDB" id="A0AAD5JXU0"/>
<accession>A0AAD5JXU0</accession>
<proteinExistence type="predicted"/>
<keyword evidence="2" id="KW-1185">Reference proteome</keyword>
<dbReference type="Proteomes" id="UP001209540">
    <property type="component" value="Unassembled WGS sequence"/>
</dbReference>
<organism evidence="1 2">
    <name type="scientific">Phascolomyces articulosus</name>
    <dbReference type="NCBI Taxonomy" id="60185"/>
    <lineage>
        <taxon>Eukaryota</taxon>
        <taxon>Fungi</taxon>
        <taxon>Fungi incertae sedis</taxon>
        <taxon>Mucoromycota</taxon>
        <taxon>Mucoromycotina</taxon>
        <taxon>Mucoromycetes</taxon>
        <taxon>Mucorales</taxon>
        <taxon>Lichtheimiaceae</taxon>
        <taxon>Phascolomyces</taxon>
    </lineage>
</organism>
<evidence type="ECO:0000313" key="1">
    <source>
        <dbReference type="EMBL" id="KAI9259549.1"/>
    </source>
</evidence>
<dbReference type="PANTHER" id="PTHR31919:SF1">
    <property type="entry name" value="ZINC FINGERS AND HOMEOBOXES PROTEIN 1, ISOFORM 2"/>
    <property type="match status" value="1"/>
</dbReference>
<protein>
    <submittedName>
        <fullName evidence="1">Uncharacterized protein</fullName>
    </submittedName>
</protein>
<reference evidence="1" key="1">
    <citation type="journal article" date="2022" name="IScience">
        <title>Evolution of zygomycete secretomes and the origins of terrestrial fungal ecologies.</title>
        <authorList>
            <person name="Chang Y."/>
            <person name="Wang Y."/>
            <person name="Mondo S."/>
            <person name="Ahrendt S."/>
            <person name="Andreopoulos W."/>
            <person name="Barry K."/>
            <person name="Beard J."/>
            <person name="Benny G.L."/>
            <person name="Blankenship S."/>
            <person name="Bonito G."/>
            <person name="Cuomo C."/>
            <person name="Desiro A."/>
            <person name="Gervers K.A."/>
            <person name="Hundley H."/>
            <person name="Kuo A."/>
            <person name="LaButti K."/>
            <person name="Lang B.F."/>
            <person name="Lipzen A."/>
            <person name="O'Donnell K."/>
            <person name="Pangilinan J."/>
            <person name="Reynolds N."/>
            <person name="Sandor L."/>
            <person name="Smith M.E."/>
            <person name="Tsang A."/>
            <person name="Grigoriev I.V."/>
            <person name="Stajich J.E."/>
            <person name="Spatafora J.W."/>
        </authorList>
    </citation>
    <scope>NUCLEOTIDE SEQUENCE</scope>
    <source>
        <strain evidence="1">RSA 2281</strain>
    </source>
</reference>
<comment type="caution">
    <text evidence="1">The sequence shown here is derived from an EMBL/GenBank/DDBJ whole genome shotgun (WGS) entry which is preliminary data.</text>
</comment>
<dbReference type="PANTHER" id="PTHR31919">
    <property type="entry name" value="ZINC FINGERS AND HOMEOBOXES PROTEIN 1, ISOFORM 2"/>
    <property type="match status" value="1"/>
</dbReference>
<name>A0AAD5JXU0_9FUNG</name>
<dbReference type="EMBL" id="JAIXMP010000017">
    <property type="protein sequence ID" value="KAI9259549.1"/>
    <property type="molecule type" value="Genomic_DNA"/>
</dbReference>
<dbReference type="InterPro" id="IPR041404">
    <property type="entry name" value="DUF5588"/>
</dbReference>